<feature type="compositionally biased region" description="Low complexity" evidence="2">
    <location>
        <begin position="567"/>
        <end position="585"/>
    </location>
</feature>
<evidence type="ECO:0000256" key="1">
    <source>
        <dbReference type="SAM" id="Coils"/>
    </source>
</evidence>
<accession>A0A2V3IG59</accession>
<feature type="compositionally biased region" description="Basic and acidic residues" evidence="2">
    <location>
        <begin position="531"/>
        <end position="540"/>
    </location>
</feature>
<dbReference type="STRING" id="448386.A0A2V3IG59"/>
<dbReference type="Pfam" id="PF00855">
    <property type="entry name" value="PWWP"/>
    <property type="match status" value="1"/>
</dbReference>
<feature type="compositionally biased region" description="Basic and acidic residues" evidence="2">
    <location>
        <begin position="615"/>
        <end position="641"/>
    </location>
</feature>
<dbReference type="SUPFAM" id="SSF47676">
    <property type="entry name" value="Conserved domain common to transcription factors TFIIS, elongin A, CRSP70"/>
    <property type="match status" value="1"/>
</dbReference>
<feature type="compositionally biased region" description="Polar residues" evidence="2">
    <location>
        <begin position="555"/>
        <end position="566"/>
    </location>
</feature>
<evidence type="ECO:0000313" key="4">
    <source>
        <dbReference type="EMBL" id="PXF41051.1"/>
    </source>
</evidence>
<feature type="compositionally biased region" description="Low complexity" evidence="2">
    <location>
        <begin position="499"/>
        <end position="522"/>
    </location>
</feature>
<dbReference type="SUPFAM" id="SSF63748">
    <property type="entry name" value="Tudor/PWWP/MBT"/>
    <property type="match status" value="1"/>
</dbReference>
<dbReference type="PROSITE" id="PS50812">
    <property type="entry name" value="PWWP"/>
    <property type="match status" value="1"/>
</dbReference>
<feature type="compositionally biased region" description="Basic and acidic residues" evidence="2">
    <location>
        <begin position="802"/>
        <end position="817"/>
    </location>
</feature>
<feature type="domain" description="PWWP" evidence="3">
    <location>
        <begin position="26"/>
        <end position="95"/>
    </location>
</feature>
<feature type="region of interest" description="Disordered" evidence="2">
    <location>
        <begin position="127"/>
        <end position="307"/>
    </location>
</feature>
<feature type="region of interest" description="Disordered" evidence="2">
    <location>
        <begin position="499"/>
        <end position="817"/>
    </location>
</feature>
<feature type="compositionally biased region" description="Acidic residues" evidence="2">
    <location>
        <begin position="154"/>
        <end position="165"/>
    </location>
</feature>
<feature type="compositionally biased region" description="Basic and acidic residues" evidence="2">
    <location>
        <begin position="767"/>
        <end position="791"/>
    </location>
</feature>
<dbReference type="AlphaFoldDB" id="A0A2V3IG59"/>
<feature type="compositionally biased region" description="Basic and acidic residues" evidence="2">
    <location>
        <begin position="586"/>
        <end position="605"/>
    </location>
</feature>
<evidence type="ECO:0000259" key="3">
    <source>
        <dbReference type="PROSITE" id="PS50812"/>
    </source>
</evidence>
<protein>
    <recommendedName>
        <fullName evidence="3">PWWP domain-containing protein</fullName>
    </recommendedName>
</protein>
<proteinExistence type="predicted"/>
<keyword evidence="1" id="KW-0175">Coiled coil</keyword>
<reference evidence="4 5" key="1">
    <citation type="journal article" date="2018" name="Mol. Biol. Evol.">
        <title>Analysis of the draft genome of the red seaweed Gracilariopsis chorda provides insights into genome size evolution in Rhodophyta.</title>
        <authorList>
            <person name="Lee J."/>
            <person name="Yang E.C."/>
            <person name="Graf L."/>
            <person name="Yang J.H."/>
            <person name="Qiu H."/>
            <person name="Zel Zion U."/>
            <person name="Chan C.X."/>
            <person name="Stephens T.G."/>
            <person name="Weber A.P.M."/>
            <person name="Boo G.H."/>
            <person name="Boo S.M."/>
            <person name="Kim K.M."/>
            <person name="Shin Y."/>
            <person name="Jung M."/>
            <person name="Lee S.J."/>
            <person name="Yim H.S."/>
            <person name="Lee J.H."/>
            <person name="Bhattacharya D."/>
            <person name="Yoon H.S."/>
        </authorList>
    </citation>
    <scope>NUCLEOTIDE SEQUENCE [LARGE SCALE GENOMIC DNA]</scope>
    <source>
        <strain evidence="4 5">SKKU-2015</strain>
        <tissue evidence="4">Whole body</tissue>
    </source>
</reference>
<feature type="compositionally biased region" description="Low complexity" evidence="2">
    <location>
        <begin position="752"/>
        <end position="766"/>
    </location>
</feature>
<dbReference type="EMBL" id="NBIV01000239">
    <property type="protein sequence ID" value="PXF41051.1"/>
    <property type="molecule type" value="Genomic_DNA"/>
</dbReference>
<feature type="compositionally biased region" description="Basic and acidic residues" evidence="2">
    <location>
        <begin position="166"/>
        <end position="179"/>
    </location>
</feature>
<dbReference type="SUPFAM" id="SSF90257">
    <property type="entry name" value="Myosin rod fragments"/>
    <property type="match status" value="1"/>
</dbReference>
<keyword evidence="5" id="KW-1185">Reference proteome</keyword>
<evidence type="ECO:0000313" key="5">
    <source>
        <dbReference type="Proteomes" id="UP000247409"/>
    </source>
</evidence>
<feature type="compositionally biased region" description="Polar residues" evidence="2">
    <location>
        <begin position="265"/>
        <end position="278"/>
    </location>
</feature>
<gene>
    <name evidence="4" type="ORF">BWQ96_09230</name>
</gene>
<sequence length="817" mass="88137">MRSKPNRGVAAQRPQLPPQQNEPFQLGDLVLCRYSTYPYWPATIDQTHQPQRKGQHVCMHETAGGGSALSFWCTFSNEDTGGWVRADRIVLFHPDLLKYVRVHRNHRWSDAQIEAISVALRAFKSMHAGSTVPPPPVPPTDLVKKLRHKSQDDLLSEDEDDDEEGDSKRRDRHPPDQSRRRTAPTSKLDTTHDDEDPMDIGSDSSEEHHTRQGHRRTSTSSAGTPRAGAKSARKKRKSTGSAKTPGRPPKRSKSAEHHLEHQLLNPRTTRPQSTSSAQRHSRHAPPSSTPSQPESRRKVTPSKSDSAQVAALKLQLADMQRNLDKLTASLQRKEAALNQLREKGHTVSFAPVKTDTISLEQLPPSPDRDAPLFDSTEFEARVKAIRELFDKLDAAAKRAHDKRRILTEEQNKIRDEYAGLLNEVSDAQAHVVRYQSELSDLLRGVYQSRVAVHDLRKHQAGNLVRTMSKMCKDMPNVSAYCAALYRSWKKQVVEYVHNAPSSSKPSPADPADADAEGATPASGAADTPPAPDKHEGKENGDVPDDAGLGEKAHQKSGSDAAKQQTQAENAAPTSEAAAASAPVADKAPKSEGHKGESQSDPRDAMQVDTTAASETKTEPAKKEDAPQKTERMEVDDAKEQKAPIGGEPSEAVSCTAGDVKPREDGSAASVKGSDEAEKAKGATAAPEGSEATDGAKDGNKTQDEGKTEPSPTLDPAAPPEKHTETGGKTVIQPAPKPITISEDDRKGGRAAGEGLTAGTDAAGAEAGVDRAKAKQKAEVGGRKGGEEKEQNGVEEGPGGGDEAMKEATKSVRVDTKP</sequence>
<dbReference type="Proteomes" id="UP000247409">
    <property type="component" value="Unassembled WGS sequence"/>
</dbReference>
<organism evidence="4 5">
    <name type="scientific">Gracilariopsis chorda</name>
    <dbReference type="NCBI Taxonomy" id="448386"/>
    <lineage>
        <taxon>Eukaryota</taxon>
        <taxon>Rhodophyta</taxon>
        <taxon>Florideophyceae</taxon>
        <taxon>Rhodymeniophycidae</taxon>
        <taxon>Gracilariales</taxon>
        <taxon>Gracilariaceae</taxon>
        <taxon>Gracilariopsis</taxon>
    </lineage>
</organism>
<feature type="compositionally biased region" description="Basic and acidic residues" evidence="2">
    <location>
        <begin position="693"/>
        <end position="707"/>
    </location>
</feature>
<dbReference type="InterPro" id="IPR035441">
    <property type="entry name" value="TFIIS/LEDGF_dom_sf"/>
</dbReference>
<dbReference type="OrthoDB" id="10614342at2759"/>
<dbReference type="CDD" id="cd05162">
    <property type="entry name" value="PWWP"/>
    <property type="match status" value="1"/>
</dbReference>
<feature type="coiled-coil region" evidence="1">
    <location>
        <begin position="309"/>
        <end position="343"/>
    </location>
</feature>
<feature type="region of interest" description="Disordered" evidence="2">
    <location>
        <begin position="1"/>
        <end position="22"/>
    </location>
</feature>
<evidence type="ECO:0000256" key="2">
    <source>
        <dbReference type="SAM" id="MobiDB-lite"/>
    </source>
</evidence>
<dbReference type="InterPro" id="IPR000313">
    <property type="entry name" value="PWWP_dom"/>
</dbReference>
<comment type="caution">
    <text evidence="4">The sequence shown here is derived from an EMBL/GenBank/DDBJ whole genome shotgun (WGS) entry which is preliminary data.</text>
</comment>
<dbReference type="Gene3D" id="2.30.30.140">
    <property type="match status" value="1"/>
</dbReference>
<name>A0A2V3IG59_9FLOR</name>